<dbReference type="Gene3D" id="3.40.50.720">
    <property type="entry name" value="NAD(P)-binding Rossmann-like Domain"/>
    <property type="match status" value="1"/>
</dbReference>
<dbReference type="OrthoDB" id="9801785at2"/>
<gene>
    <name evidence="2" type="ORF">SAMN04490239_4865</name>
</gene>
<evidence type="ECO:0000259" key="1">
    <source>
        <dbReference type="Pfam" id="PF01370"/>
    </source>
</evidence>
<proteinExistence type="predicted"/>
<evidence type="ECO:0000313" key="2">
    <source>
        <dbReference type="EMBL" id="SEC64321.1"/>
    </source>
</evidence>
<feature type="domain" description="NAD-dependent epimerase/dehydratase" evidence="1">
    <location>
        <begin position="6"/>
        <end position="129"/>
    </location>
</feature>
<dbReference type="EMBL" id="FNSV01000005">
    <property type="protein sequence ID" value="SEC64321.1"/>
    <property type="molecule type" value="Genomic_DNA"/>
</dbReference>
<reference evidence="3" key="1">
    <citation type="submission" date="2016-10" db="EMBL/GenBank/DDBJ databases">
        <authorList>
            <person name="Varghese N."/>
            <person name="Submissions S."/>
        </authorList>
    </citation>
    <scope>NUCLEOTIDE SEQUENCE [LARGE SCALE GENOMIC DNA]</scope>
    <source>
        <strain evidence="3">DSM 44498</strain>
    </source>
</reference>
<keyword evidence="3" id="KW-1185">Reference proteome</keyword>
<dbReference type="AlphaFoldDB" id="A0A1H4U7V6"/>
<sequence length="355" mass="37249">MTATRVLLTGAAGFIGGHVRTALTGAGHDVVAVDALLPSAHGAGAEPPDGVRRADVRDLPALTELLRGVDVVCHQAAVVGAGVDVSDAPAYASHNDLGTATLLAAMHESGCRRLILASSMVVYGAGRYRNSRGEFVEPAPRRAEDLEAGIFDETDPGTGEPLEWALVEENSPLRPRSLYAAAKVAQEHYALAWALATGGSVTALRYHNVYGDHMPRNTPYSGVAAMFRSALENGDPPRVFEDGRQTRDFVHVHDVAAANVAAIEAALPGFSAFNVCSGQPITIGEVAATLARSYGGSEPVVTGEYRPGDVRHIVADPRLARERLGFRAQILPAEGIAAFAYAPLRDAAPAGPPRV</sequence>
<protein>
    <submittedName>
        <fullName evidence="2">dTDP-L-rhamnose 4-epimerase</fullName>
    </submittedName>
</protein>
<evidence type="ECO:0000313" key="3">
    <source>
        <dbReference type="Proteomes" id="UP000183561"/>
    </source>
</evidence>
<dbReference type="PANTHER" id="PTHR43245">
    <property type="entry name" value="BIFUNCTIONAL POLYMYXIN RESISTANCE PROTEIN ARNA"/>
    <property type="match status" value="1"/>
</dbReference>
<dbReference type="InterPro" id="IPR036291">
    <property type="entry name" value="NAD(P)-bd_dom_sf"/>
</dbReference>
<dbReference type="InterPro" id="IPR001509">
    <property type="entry name" value="Epimerase_deHydtase"/>
</dbReference>
<dbReference type="Proteomes" id="UP000183561">
    <property type="component" value="Unassembled WGS sequence"/>
</dbReference>
<dbReference type="SUPFAM" id="SSF51735">
    <property type="entry name" value="NAD(P)-binding Rossmann-fold domains"/>
    <property type="match status" value="1"/>
</dbReference>
<feature type="domain" description="NAD-dependent epimerase/dehydratase" evidence="1">
    <location>
        <begin position="168"/>
        <end position="275"/>
    </location>
</feature>
<dbReference type="InterPro" id="IPR050177">
    <property type="entry name" value="Lipid_A_modif_metabolic_enz"/>
</dbReference>
<dbReference type="RefSeq" id="WP_072938134.1">
    <property type="nucleotide sequence ID" value="NZ_FNSV01000005.1"/>
</dbReference>
<accession>A0A1H4U7V6</accession>
<dbReference type="Pfam" id="PF01370">
    <property type="entry name" value="Epimerase"/>
    <property type="match status" value="2"/>
</dbReference>
<name>A0A1H4U7V6_9NOCA</name>
<dbReference type="PANTHER" id="PTHR43245:SF13">
    <property type="entry name" value="UDP-D-APIOSE_UDP-D-XYLOSE SYNTHASE 2"/>
    <property type="match status" value="1"/>
</dbReference>
<organism evidence="2 3">
    <name type="scientific">Rhodococcus koreensis</name>
    <dbReference type="NCBI Taxonomy" id="99653"/>
    <lineage>
        <taxon>Bacteria</taxon>
        <taxon>Bacillati</taxon>
        <taxon>Actinomycetota</taxon>
        <taxon>Actinomycetes</taxon>
        <taxon>Mycobacteriales</taxon>
        <taxon>Nocardiaceae</taxon>
        <taxon>Rhodococcus</taxon>
    </lineage>
</organism>